<dbReference type="GO" id="GO:0005829">
    <property type="term" value="C:cytosol"/>
    <property type="evidence" value="ECO:0007669"/>
    <property type="project" value="TreeGrafter"/>
</dbReference>
<dbReference type="Pfam" id="PF03061">
    <property type="entry name" value="4HBT"/>
    <property type="match status" value="1"/>
</dbReference>
<sequence>MHLLDYLNIETTELSKSKVVLTMKIEDFHKQPYGILHGGMNGILIETACSLGANEQLDKSSYAVGIDLQINHLKGVPNGILTTVATPDRIGQSIQVWEGKIFNEIGEMIAVGRCTLVSRKIKNNEGASTPPFSKQ</sequence>
<evidence type="ECO:0000256" key="1">
    <source>
        <dbReference type="ARBA" id="ARBA00008324"/>
    </source>
</evidence>
<dbReference type="STRING" id="317735.RU98_GL002299"/>
<dbReference type="InterPro" id="IPR029069">
    <property type="entry name" value="HotDog_dom_sf"/>
</dbReference>
<dbReference type="GO" id="GO:0061522">
    <property type="term" value="F:1,4-dihydroxy-2-naphthoyl-CoA thioesterase activity"/>
    <property type="evidence" value="ECO:0007669"/>
    <property type="project" value="TreeGrafter"/>
</dbReference>
<name>R3WSQ0_9ENTE</name>
<dbReference type="RefSeq" id="WP_010770277.1">
    <property type="nucleotide sequence ID" value="NZ_KB946332.1"/>
</dbReference>
<dbReference type="SUPFAM" id="SSF54637">
    <property type="entry name" value="Thioesterase/thiol ester dehydrase-isomerase"/>
    <property type="match status" value="1"/>
</dbReference>
<dbReference type="InterPro" id="IPR006683">
    <property type="entry name" value="Thioestr_dom"/>
</dbReference>
<evidence type="ECO:0000256" key="2">
    <source>
        <dbReference type="ARBA" id="ARBA00022801"/>
    </source>
</evidence>
<organism evidence="4 5">
    <name type="scientific">Enterococcus caccae ATCC BAA-1240</name>
    <dbReference type="NCBI Taxonomy" id="1158612"/>
    <lineage>
        <taxon>Bacteria</taxon>
        <taxon>Bacillati</taxon>
        <taxon>Bacillota</taxon>
        <taxon>Bacilli</taxon>
        <taxon>Lactobacillales</taxon>
        <taxon>Enterococcaceae</taxon>
        <taxon>Enterococcus</taxon>
    </lineage>
</organism>
<dbReference type="CDD" id="cd03443">
    <property type="entry name" value="PaaI_thioesterase"/>
    <property type="match status" value="1"/>
</dbReference>
<feature type="domain" description="Thioesterase" evidence="3">
    <location>
        <begin position="33"/>
        <end position="107"/>
    </location>
</feature>
<evidence type="ECO:0000313" key="4">
    <source>
        <dbReference type="EMBL" id="EOL50876.1"/>
    </source>
</evidence>
<dbReference type="OrthoDB" id="9798208at2"/>
<accession>R3WSQ0</accession>
<dbReference type="InterPro" id="IPR003736">
    <property type="entry name" value="PAAI_dom"/>
</dbReference>
<evidence type="ECO:0000259" key="3">
    <source>
        <dbReference type="Pfam" id="PF03061"/>
    </source>
</evidence>
<comment type="similarity">
    <text evidence="1">Belongs to the thioesterase PaaI family.</text>
</comment>
<protein>
    <recommendedName>
        <fullName evidence="3">Thioesterase domain-containing protein</fullName>
    </recommendedName>
</protein>
<dbReference type="Proteomes" id="UP000013840">
    <property type="component" value="Unassembled WGS sequence"/>
</dbReference>
<dbReference type="PATRIC" id="fig|1158612.3.peg.64"/>
<comment type="caution">
    <text evidence="4">The sequence shown here is derived from an EMBL/GenBank/DDBJ whole genome shotgun (WGS) entry which is preliminary data.</text>
</comment>
<dbReference type="PANTHER" id="PTHR43240">
    <property type="entry name" value="1,4-DIHYDROXY-2-NAPHTHOYL-COA THIOESTERASE 1"/>
    <property type="match status" value="1"/>
</dbReference>
<dbReference type="eggNOG" id="COG2050">
    <property type="taxonomic scope" value="Bacteria"/>
</dbReference>
<gene>
    <name evidence="4" type="ORF">UC7_00064</name>
</gene>
<dbReference type="Gene3D" id="3.10.129.10">
    <property type="entry name" value="Hotdog Thioesterase"/>
    <property type="match status" value="1"/>
</dbReference>
<evidence type="ECO:0000313" key="5">
    <source>
        <dbReference type="Proteomes" id="UP000013840"/>
    </source>
</evidence>
<reference evidence="4 5" key="1">
    <citation type="submission" date="2013-02" db="EMBL/GenBank/DDBJ databases">
        <title>The Genome Sequence of Enterococcus caccae BAA-1240.</title>
        <authorList>
            <consortium name="The Broad Institute Genome Sequencing Platform"/>
            <consortium name="The Broad Institute Genome Sequencing Center for Infectious Disease"/>
            <person name="Earl A.M."/>
            <person name="Gilmore M.S."/>
            <person name="Lebreton F."/>
            <person name="Walker B."/>
            <person name="Young S.K."/>
            <person name="Zeng Q."/>
            <person name="Gargeya S."/>
            <person name="Fitzgerald M."/>
            <person name="Haas B."/>
            <person name="Abouelleil A."/>
            <person name="Alvarado L."/>
            <person name="Arachchi H.M."/>
            <person name="Berlin A.M."/>
            <person name="Chapman S.B."/>
            <person name="Dewar J."/>
            <person name="Goldberg J."/>
            <person name="Griggs A."/>
            <person name="Gujja S."/>
            <person name="Hansen M."/>
            <person name="Howarth C."/>
            <person name="Imamovic A."/>
            <person name="Larimer J."/>
            <person name="McCowan C."/>
            <person name="Murphy C."/>
            <person name="Neiman D."/>
            <person name="Pearson M."/>
            <person name="Priest M."/>
            <person name="Roberts A."/>
            <person name="Saif S."/>
            <person name="Shea T."/>
            <person name="Sisk P."/>
            <person name="Sykes S."/>
            <person name="Wortman J."/>
            <person name="Nusbaum C."/>
            <person name="Birren B."/>
        </authorList>
    </citation>
    <scope>NUCLEOTIDE SEQUENCE [LARGE SCALE GENOMIC DNA]</scope>
    <source>
        <strain evidence="4 5">ATCC BAA-1240</strain>
    </source>
</reference>
<dbReference type="PANTHER" id="PTHR43240:SF5">
    <property type="entry name" value="1,4-DIHYDROXY-2-NAPHTHOYL-COA THIOESTERASE 1"/>
    <property type="match status" value="1"/>
</dbReference>
<keyword evidence="2" id="KW-0378">Hydrolase</keyword>
<dbReference type="EMBL" id="AJAU01000002">
    <property type="protein sequence ID" value="EOL50876.1"/>
    <property type="molecule type" value="Genomic_DNA"/>
</dbReference>
<dbReference type="AlphaFoldDB" id="R3WSQ0"/>
<proteinExistence type="inferred from homology"/>
<dbReference type="NCBIfam" id="TIGR00369">
    <property type="entry name" value="unchar_dom_1"/>
    <property type="match status" value="1"/>
</dbReference>
<keyword evidence="5" id="KW-1185">Reference proteome</keyword>